<keyword evidence="12" id="KW-0418">Kinase</keyword>
<dbReference type="GO" id="GO:0000287">
    <property type="term" value="F:magnesium ion binding"/>
    <property type="evidence" value="ECO:0007669"/>
    <property type="project" value="UniProtKB-ARBA"/>
</dbReference>
<dbReference type="GO" id="GO:0005524">
    <property type="term" value="F:ATP binding"/>
    <property type="evidence" value="ECO:0007669"/>
    <property type="project" value="UniProtKB-UniRule"/>
</dbReference>
<dbReference type="InterPro" id="IPR011009">
    <property type="entry name" value="Kinase-like_dom_sf"/>
</dbReference>
<evidence type="ECO:0000256" key="12">
    <source>
        <dbReference type="RuleBase" id="RU000304"/>
    </source>
</evidence>
<keyword evidence="6" id="KW-0221">Differentiation</keyword>
<keyword evidence="3" id="KW-0597">Phosphoprotein</keyword>
<keyword evidence="5 11" id="KW-0547">Nucleotide-binding</keyword>
<dbReference type="Gene3D" id="1.10.510.10">
    <property type="entry name" value="Transferase(Phosphotransferase) domain 1"/>
    <property type="match status" value="1"/>
</dbReference>
<evidence type="ECO:0000259" key="13">
    <source>
        <dbReference type="PROSITE" id="PS50011"/>
    </source>
</evidence>
<protein>
    <recommendedName>
        <fullName evidence="13">Protein kinase domain-containing protein</fullName>
    </recommendedName>
</protein>
<keyword evidence="8" id="KW-0460">Magnesium</keyword>
<evidence type="ECO:0000256" key="11">
    <source>
        <dbReference type="PROSITE-ProRule" id="PRU10141"/>
    </source>
</evidence>
<dbReference type="Proteomes" id="UP000298663">
    <property type="component" value="Unassembled WGS sequence"/>
</dbReference>
<reference evidence="14 15" key="1">
    <citation type="journal article" date="2015" name="Genome Biol.">
        <title>Comparative genomics of Steinernema reveals deeply conserved gene regulatory networks.</title>
        <authorList>
            <person name="Dillman A.R."/>
            <person name="Macchietto M."/>
            <person name="Porter C.F."/>
            <person name="Rogers A."/>
            <person name="Williams B."/>
            <person name="Antoshechkin I."/>
            <person name="Lee M.M."/>
            <person name="Goodwin Z."/>
            <person name="Lu X."/>
            <person name="Lewis E.E."/>
            <person name="Goodrich-Blair H."/>
            <person name="Stock S.P."/>
            <person name="Adams B.J."/>
            <person name="Sternberg P.W."/>
            <person name="Mortazavi A."/>
        </authorList>
    </citation>
    <scope>NUCLEOTIDE SEQUENCE [LARGE SCALE GENOMIC DNA]</scope>
    <source>
        <strain evidence="14 15">ALL</strain>
    </source>
</reference>
<feature type="binding site" evidence="11">
    <location>
        <position position="109"/>
    </location>
    <ligand>
        <name>ATP</name>
        <dbReference type="ChEBI" id="CHEBI:30616"/>
    </ligand>
</feature>
<dbReference type="SUPFAM" id="SSF56112">
    <property type="entry name" value="Protein kinase-like (PK-like)"/>
    <property type="match status" value="1"/>
</dbReference>
<dbReference type="GO" id="GO:0005737">
    <property type="term" value="C:cytoplasm"/>
    <property type="evidence" value="ECO:0007669"/>
    <property type="project" value="TreeGrafter"/>
</dbReference>
<evidence type="ECO:0000256" key="5">
    <source>
        <dbReference type="ARBA" id="ARBA00022741"/>
    </source>
</evidence>
<dbReference type="GO" id="GO:0000226">
    <property type="term" value="P:microtubule cytoskeleton organization"/>
    <property type="evidence" value="ECO:0007669"/>
    <property type="project" value="TreeGrafter"/>
</dbReference>
<dbReference type="EMBL" id="AZBU02000009">
    <property type="protein sequence ID" value="TKR64377.1"/>
    <property type="molecule type" value="Genomic_DNA"/>
</dbReference>
<dbReference type="Pfam" id="PF00069">
    <property type="entry name" value="Pkinase"/>
    <property type="match status" value="1"/>
</dbReference>
<keyword evidence="12" id="KW-0723">Serine/threonine-protein kinase</keyword>
<dbReference type="PANTHER" id="PTHR24346:SF102">
    <property type="entry name" value="TESTIS-SPECIFIC SERINE_THREONINE-PROTEIN KINASE 1"/>
    <property type="match status" value="1"/>
</dbReference>
<dbReference type="AlphaFoldDB" id="A0A4U5M694"/>
<dbReference type="GO" id="GO:0035556">
    <property type="term" value="P:intracellular signal transduction"/>
    <property type="evidence" value="ECO:0007669"/>
    <property type="project" value="TreeGrafter"/>
</dbReference>
<dbReference type="PROSITE" id="PS50011">
    <property type="entry name" value="PROTEIN_KINASE_DOM"/>
    <property type="match status" value="1"/>
</dbReference>
<evidence type="ECO:0000256" key="9">
    <source>
        <dbReference type="ARBA" id="ARBA00022843"/>
    </source>
</evidence>
<keyword evidence="10" id="KW-0744">Spermatogenesis</keyword>
<keyword evidence="9" id="KW-0832">Ubl conjugation</keyword>
<sequence>MISASESPAVRSPPDSGYVNVRRSFNLSRDHLAALTANRNPPLDPVIYRVHKGVEKMFEGGISGEFTSVHELAKKMNSGQLKICSRIGEGMYSKVYGATIDKTHKVAIKWMDCENLRSEIRDKFLPREINNWKKICHPNLLRLFAIVEGISTKAMFCELTEYGDLLRILQKSGPRFPFAQKTLWIGQIVKAIDYLHSRNIAHRDLKCENCLYFPNDVIKVTDFGFCVETQRVGELSQTFCGSRAYSAPELVRGEPYDVFKVDIWALGVIIAVIVNHTMPYVDSSGVDNNAFLVHLQEQRILILNHAVPPKHLGMCQDSLDCLLRQYPAARPDSATLMFCAWWRCVTAWHGDHILLRQRIFEYLC</sequence>
<evidence type="ECO:0000313" key="14">
    <source>
        <dbReference type="EMBL" id="TKR64377.1"/>
    </source>
</evidence>
<dbReference type="InterPro" id="IPR000719">
    <property type="entry name" value="Prot_kinase_dom"/>
</dbReference>
<keyword evidence="2" id="KW-0217">Developmental protein</keyword>
<comment type="cofactor">
    <cofactor evidence="1">
        <name>Mg(2+)</name>
        <dbReference type="ChEBI" id="CHEBI:18420"/>
    </cofactor>
</comment>
<evidence type="ECO:0000256" key="7">
    <source>
        <dbReference type="ARBA" id="ARBA00022840"/>
    </source>
</evidence>
<comment type="caution">
    <text evidence="14">The sequence shown here is derived from an EMBL/GenBank/DDBJ whole genome shotgun (WGS) entry which is preliminary data.</text>
</comment>
<organism evidence="14 15">
    <name type="scientific">Steinernema carpocapsae</name>
    <name type="common">Entomopathogenic nematode</name>
    <dbReference type="NCBI Taxonomy" id="34508"/>
    <lineage>
        <taxon>Eukaryota</taxon>
        <taxon>Metazoa</taxon>
        <taxon>Ecdysozoa</taxon>
        <taxon>Nematoda</taxon>
        <taxon>Chromadorea</taxon>
        <taxon>Rhabditida</taxon>
        <taxon>Tylenchina</taxon>
        <taxon>Panagrolaimomorpha</taxon>
        <taxon>Strongyloidoidea</taxon>
        <taxon>Steinernematidae</taxon>
        <taxon>Steinernema</taxon>
    </lineage>
</organism>
<feature type="domain" description="Protein kinase" evidence="13">
    <location>
        <begin position="81"/>
        <end position="355"/>
    </location>
</feature>
<keyword evidence="12" id="KW-0808">Transferase</keyword>
<evidence type="ECO:0000256" key="8">
    <source>
        <dbReference type="ARBA" id="ARBA00022842"/>
    </source>
</evidence>
<dbReference type="GO" id="GO:0030154">
    <property type="term" value="P:cell differentiation"/>
    <property type="evidence" value="ECO:0007669"/>
    <property type="project" value="UniProtKB-KW"/>
</dbReference>
<evidence type="ECO:0000313" key="15">
    <source>
        <dbReference type="Proteomes" id="UP000298663"/>
    </source>
</evidence>
<evidence type="ECO:0000256" key="2">
    <source>
        <dbReference type="ARBA" id="ARBA00022473"/>
    </source>
</evidence>
<accession>A0A4U5M694</accession>
<dbReference type="GO" id="GO:0007283">
    <property type="term" value="P:spermatogenesis"/>
    <property type="evidence" value="ECO:0007669"/>
    <property type="project" value="UniProtKB-KW"/>
</dbReference>
<name>A0A4U5M694_STECR</name>
<comment type="similarity">
    <text evidence="12">Belongs to the protein kinase superfamily.</text>
</comment>
<evidence type="ECO:0000256" key="1">
    <source>
        <dbReference type="ARBA" id="ARBA00001946"/>
    </source>
</evidence>
<dbReference type="OrthoDB" id="504170at2759"/>
<evidence type="ECO:0000256" key="6">
    <source>
        <dbReference type="ARBA" id="ARBA00022782"/>
    </source>
</evidence>
<dbReference type="STRING" id="34508.A0A4U5M694"/>
<evidence type="ECO:0000256" key="4">
    <source>
        <dbReference type="ARBA" id="ARBA00022723"/>
    </source>
</evidence>
<dbReference type="PROSITE" id="PS00108">
    <property type="entry name" value="PROTEIN_KINASE_ST"/>
    <property type="match status" value="1"/>
</dbReference>
<proteinExistence type="inferred from homology"/>
<reference evidence="14 15" key="2">
    <citation type="journal article" date="2019" name="G3 (Bethesda)">
        <title>Hybrid Assembly of the Genome of the Entomopathogenic Nematode Steinernema carpocapsae Identifies the X-Chromosome.</title>
        <authorList>
            <person name="Serra L."/>
            <person name="Macchietto M."/>
            <person name="Macias-Munoz A."/>
            <person name="McGill C.J."/>
            <person name="Rodriguez I.M."/>
            <person name="Rodriguez B."/>
            <person name="Murad R."/>
            <person name="Mortazavi A."/>
        </authorList>
    </citation>
    <scope>NUCLEOTIDE SEQUENCE [LARGE SCALE GENOMIC DNA]</scope>
    <source>
        <strain evidence="14 15">ALL</strain>
    </source>
</reference>
<keyword evidence="4" id="KW-0479">Metal-binding</keyword>
<keyword evidence="15" id="KW-1185">Reference proteome</keyword>
<dbReference type="SMART" id="SM00220">
    <property type="entry name" value="S_TKc"/>
    <property type="match status" value="1"/>
</dbReference>
<evidence type="ECO:0000256" key="10">
    <source>
        <dbReference type="ARBA" id="ARBA00022871"/>
    </source>
</evidence>
<dbReference type="InterPro" id="IPR017441">
    <property type="entry name" value="Protein_kinase_ATP_BS"/>
</dbReference>
<dbReference type="GO" id="GO:0050321">
    <property type="term" value="F:tau-protein kinase activity"/>
    <property type="evidence" value="ECO:0007669"/>
    <property type="project" value="TreeGrafter"/>
</dbReference>
<dbReference type="PANTHER" id="PTHR24346">
    <property type="entry name" value="MAP/MICROTUBULE AFFINITY-REGULATING KINASE"/>
    <property type="match status" value="1"/>
</dbReference>
<gene>
    <name evidence="14" type="ORF">L596_024924</name>
</gene>
<dbReference type="InterPro" id="IPR008271">
    <property type="entry name" value="Ser/Thr_kinase_AS"/>
</dbReference>
<evidence type="ECO:0000256" key="3">
    <source>
        <dbReference type="ARBA" id="ARBA00022553"/>
    </source>
</evidence>
<keyword evidence="7 11" id="KW-0067">ATP-binding</keyword>
<dbReference type="PROSITE" id="PS00107">
    <property type="entry name" value="PROTEIN_KINASE_ATP"/>
    <property type="match status" value="1"/>
</dbReference>